<gene>
    <name evidence="2" type="ORF">HUO14_07450</name>
</gene>
<keyword evidence="1" id="KW-0812">Transmembrane</keyword>
<evidence type="ECO:0000256" key="1">
    <source>
        <dbReference type="SAM" id="Phobius"/>
    </source>
</evidence>
<reference evidence="2 3" key="1">
    <citation type="submission" date="2020-06" db="EMBL/GenBank/DDBJ databases">
        <authorList>
            <person name="Kim S.-J."/>
            <person name="Park S.-J."/>
        </authorList>
    </citation>
    <scope>NUCLEOTIDE SEQUENCE [LARGE SCALE GENOMIC DNA]</scope>
    <source>
        <strain evidence="2 3">SW-151</strain>
    </source>
</reference>
<accession>A0ABX2N1Z6</accession>
<feature type="transmembrane region" description="Helical" evidence="1">
    <location>
        <begin position="150"/>
        <end position="172"/>
    </location>
</feature>
<evidence type="ECO:0000313" key="3">
    <source>
        <dbReference type="Proteomes" id="UP000652427"/>
    </source>
</evidence>
<dbReference type="Pfam" id="PF04087">
    <property type="entry name" value="DUF389"/>
    <property type="match status" value="1"/>
</dbReference>
<protein>
    <submittedName>
        <fullName evidence="2">TIGR00341 family protein</fullName>
    </submittedName>
</protein>
<keyword evidence="1" id="KW-1133">Transmembrane helix</keyword>
<comment type="caution">
    <text evidence="2">The sequence shown here is derived from an EMBL/GenBank/DDBJ whole genome shotgun (WGS) entry which is preliminary data.</text>
</comment>
<dbReference type="Proteomes" id="UP000652427">
    <property type="component" value="Unassembled WGS sequence"/>
</dbReference>
<sequence length="355" mass="37598">MSARLVEVITPDAEISRTKSIIQKHCSRFWQEPVPDGLEKFSCVVASRTIEPLVAELAGVLKDIAGFSVLILQVEAVLPEIPELEELAPSPSGDRKPPSRLEAFFTRDRISTNELYDDIEASLELRPNYLLTVVLSVLIAALGMRSGQTAVVIGAMIIAPLLGPTMAMAMAATLGDRALGRRAVSTLVVGIVAALAFTFLLGMFIEVNPLVPELRNRTIVHPADIALALACGAAGVLAFSQGASLSLVGVMIAVALVPPIAAAGLFLGSGEEMLGFRALFLLATNLVCINVAGIITFLVQGLPPRNWRITSGAFLIWLAILLLFVGLVGGRFAVDENIPLFSDSGPLPEGDNAAR</sequence>
<feature type="transmembrane region" description="Helical" evidence="1">
    <location>
        <begin position="246"/>
        <end position="267"/>
    </location>
</feature>
<dbReference type="PANTHER" id="PTHR20992:SF9">
    <property type="entry name" value="AT15442P-RELATED"/>
    <property type="match status" value="1"/>
</dbReference>
<proteinExistence type="predicted"/>
<dbReference type="NCBIfam" id="TIGR00341">
    <property type="entry name" value="TIGR00341 family protein"/>
    <property type="match status" value="1"/>
</dbReference>
<dbReference type="RefSeq" id="WP_176279225.1">
    <property type="nucleotide sequence ID" value="NZ_JABWMH010000002.1"/>
</dbReference>
<feature type="transmembrane region" description="Helical" evidence="1">
    <location>
        <begin position="184"/>
        <end position="207"/>
    </location>
</feature>
<feature type="transmembrane region" description="Helical" evidence="1">
    <location>
        <begin position="128"/>
        <end position="144"/>
    </location>
</feature>
<organism evidence="2 3">
    <name type="scientific">Parasphingorhabdus flavimaris</name>
    <dbReference type="NCBI Taxonomy" id="266812"/>
    <lineage>
        <taxon>Bacteria</taxon>
        <taxon>Pseudomonadati</taxon>
        <taxon>Pseudomonadota</taxon>
        <taxon>Alphaproteobacteria</taxon>
        <taxon>Sphingomonadales</taxon>
        <taxon>Sphingomonadaceae</taxon>
        <taxon>Parasphingorhabdus</taxon>
    </lineage>
</organism>
<feature type="transmembrane region" description="Helical" evidence="1">
    <location>
        <begin position="219"/>
        <end position="239"/>
    </location>
</feature>
<dbReference type="EMBL" id="JABWMH010000002">
    <property type="protein sequence ID" value="NVD27734.1"/>
    <property type="molecule type" value="Genomic_DNA"/>
</dbReference>
<evidence type="ECO:0000313" key="2">
    <source>
        <dbReference type="EMBL" id="NVD27734.1"/>
    </source>
</evidence>
<feature type="transmembrane region" description="Helical" evidence="1">
    <location>
        <begin position="279"/>
        <end position="302"/>
    </location>
</feature>
<name>A0ABX2N1Z6_9SPHN</name>
<keyword evidence="3" id="KW-1185">Reference proteome</keyword>
<keyword evidence="1" id="KW-0472">Membrane</keyword>
<dbReference type="PANTHER" id="PTHR20992">
    <property type="entry name" value="AT15442P-RELATED"/>
    <property type="match status" value="1"/>
</dbReference>
<dbReference type="InterPro" id="IPR005240">
    <property type="entry name" value="DUF389"/>
</dbReference>
<feature type="transmembrane region" description="Helical" evidence="1">
    <location>
        <begin position="314"/>
        <end position="334"/>
    </location>
</feature>